<comment type="caution">
    <text evidence="1">The sequence shown here is derived from an EMBL/GenBank/DDBJ whole genome shotgun (WGS) entry which is preliminary data.</text>
</comment>
<keyword evidence="2" id="KW-1185">Reference proteome</keyword>
<sequence length="89" mass="9393">MDSKIQSSSAQGSTARQPAGRATNCQASAGWTPAMQSATTYSPGLLSAYSPPGSTWGNPGNIKFESCPNWGIKKLKFGPNWQLAMPSSR</sequence>
<reference evidence="1" key="1">
    <citation type="submission" date="2022-04" db="EMBL/GenBank/DDBJ databases">
        <title>Genome of the entomopathogenic fungus Entomophthora muscae.</title>
        <authorList>
            <person name="Elya C."/>
            <person name="Lovett B.R."/>
            <person name="Lee E."/>
            <person name="Macias A.M."/>
            <person name="Hajek A.E."/>
            <person name="De Bivort B.L."/>
            <person name="Kasson M.T."/>
            <person name="De Fine Licht H.H."/>
            <person name="Stajich J.E."/>
        </authorList>
    </citation>
    <scope>NUCLEOTIDE SEQUENCE</scope>
    <source>
        <strain evidence="1">Berkeley</strain>
    </source>
</reference>
<dbReference type="EMBL" id="QTSX02007142">
    <property type="protein sequence ID" value="KAJ9050713.1"/>
    <property type="molecule type" value="Genomic_DNA"/>
</dbReference>
<protein>
    <submittedName>
        <fullName evidence="1">Uncharacterized protein</fullName>
    </submittedName>
</protein>
<evidence type="ECO:0000313" key="1">
    <source>
        <dbReference type="EMBL" id="KAJ9050713.1"/>
    </source>
</evidence>
<proteinExistence type="predicted"/>
<name>A0ACC2RKU8_9FUNG</name>
<accession>A0ACC2RKU8</accession>
<dbReference type="Proteomes" id="UP001165960">
    <property type="component" value="Unassembled WGS sequence"/>
</dbReference>
<organism evidence="1 2">
    <name type="scientific">Entomophthora muscae</name>
    <dbReference type="NCBI Taxonomy" id="34485"/>
    <lineage>
        <taxon>Eukaryota</taxon>
        <taxon>Fungi</taxon>
        <taxon>Fungi incertae sedis</taxon>
        <taxon>Zoopagomycota</taxon>
        <taxon>Entomophthoromycotina</taxon>
        <taxon>Entomophthoromycetes</taxon>
        <taxon>Entomophthorales</taxon>
        <taxon>Entomophthoraceae</taxon>
        <taxon>Entomophthora</taxon>
    </lineage>
</organism>
<gene>
    <name evidence="1" type="ORF">DSO57_1012044</name>
</gene>
<evidence type="ECO:0000313" key="2">
    <source>
        <dbReference type="Proteomes" id="UP001165960"/>
    </source>
</evidence>